<comment type="similarity">
    <text evidence="3">Belongs to the GCKR-like family. MurNAc-6-P etherase subfamily.</text>
</comment>
<evidence type="ECO:0000256" key="1">
    <source>
        <dbReference type="ARBA" id="ARBA00023239"/>
    </source>
</evidence>
<dbReference type="Proteomes" id="UP001156690">
    <property type="component" value="Unassembled WGS sequence"/>
</dbReference>
<dbReference type="RefSeq" id="WP_126609844.1">
    <property type="nucleotide sequence ID" value="NZ_AP025144.1"/>
</dbReference>
<dbReference type="CDD" id="cd05007">
    <property type="entry name" value="SIS_Etherase"/>
    <property type="match status" value="1"/>
</dbReference>
<keyword evidence="7" id="KW-1185">Reference proteome</keyword>
<dbReference type="EMBL" id="BSNX01000008">
    <property type="protein sequence ID" value="GLQ71782.1"/>
    <property type="molecule type" value="Genomic_DNA"/>
</dbReference>
<evidence type="ECO:0000259" key="5">
    <source>
        <dbReference type="PROSITE" id="PS51464"/>
    </source>
</evidence>
<comment type="pathway">
    <text evidence="3">Amino-sugar metabolism; N-acetylmuramate degradation.</text>
</comment>
<comment type="miscellaneous">
    <text evidence="3">A lyase-type mechanism (elimination/hydration) is suggested for the cleavage of the lactyl ether bond of MurNAc 6-phosphate, with the formation of an alpha,beta-unsaturated aldehyde intermediate with (E)-stereochemistry, followed by the syn addition of water to give product.</text>
</comment>
<name>A0AAV5NM93_9VIBR</name>
<proteinExistence type="inferred from homology"/>
<dbReference type="PROSITE" id="PS51464">
    <property type="entry name" value="SIS"/>
    <property type="match status" value="1"/>
</dbReference>
<dbReference type="GO" id="GO:0046348">
    <property type="term" value="P:amino sugar catabolic process"/>
    <property type="evidence" value="ECO:0007669"/>
    <property type="project" value="InterPro"/>
</dbReference>
<comment type="subunit">
    <text evidence="3">Homodimer.</text>
</comment>
<protein>
    <recommendedName>
        <fullName evidence="3">N-acetylmuramic acid 6-phosphate etherase</fullName>
        <shortName evidence="3">MurNAc-6-P etherase</shortName>
        <ecNumber evidence="3">4.2.1.126</ecNumber>
    </recommendedName>
    <alternativeName>
        <fullName evidence="3">N-acetylmuramic acid 6-phosphate hydrolase</fullName>
    </alternativeName>
    <alternativeName>
        <fullName evidence="3">N-acetylmuramic acid 6-phosphate lyase</fullName>
    </alternativeName>
</protein>
<dbReference type="GO" id="GO:0097175">
    <property type="term" value="P:1,6-anhydro-N-acetyl-beta-muramic acid catabolic process"/>
    <property type="evidence" value="ECO:0007669"/>
    <property type="project" value="UniProtKB-UniRule"/>
</dbReference>
<evidence type="ECO:0000256" key="3">
    <source>
        <dbReference type="HAMAP-Rule" id="MF_00068"/>
    </source>
</evidence>
<comment type="pathway">
    <text evidence="3">Cell wall biogenesis; peptidoglycan recycling.</text>
</comment>
<comment type="catalytic activity">
    <reaction evidence="3">
        <text>N-acetyl-D-muramate 6-phosphate + H2O = N-acetyl-D-glucosamine 6-phosphate + (R)-lactate</text>
        <dbReference type="Rhea" id="RHEA:26410"/>
        <dbReference type="ChEBI" id="CHEBI:15377"/>
        <dbReference type="ChEBI" id="CHEBI:16004"/>
        <dbReference type="ChEBI" id="CHEBI:57513"/>
        <dbReference type="ChEBI" id="CHEBI:58722"/>
        <dbReference type="EC" id="4.2.1.126"/>
    </reaction>
</comment>
<dbReference type="InterPro" id="IPR005488">
    <property type="entry name" value="Etherase_MurQ"/>
</dbReference>
<dbReference type="GO" id="GO:0009254">
    <property type="term" value="P:peptidoglycan turnover"/>
    <property type="evidence" value="ECO:0007669"/>
    <property type="project" value="UniProtKB-UniRule"/>
</dbReference>
<keyword evidence="4" id="KW-0175">Coiled coil</keyword>
<dbReference type="PANTHER" id="PTHR10088:SF4">
    <property type="entry name" value="GLUCOKINASE REGULATORY PROTEIN"/>
    <property type="match status" value="1"/>
</dbReference>
<feature type="active site" description="Proton donor" evidence="3">
    <location>
        <position position="86"/>
    </location>
</feature>
<comment type="pathway">
    <text evidence="3">Amino-sugar metabolism; 1,6-anhydro-N-acetylmuramate degradation.</text>
</comment>
<dbReference type="GO" id="GO:0016835">
    <property type="term" value="F:carbon-oxygen lyase activity"/>
    <property type="evidence" value="ECO:0007669"/>
    <property type="project" value="UniProtKB-UniRule"/>
</dbReference>
<dbReference type="GO" id="GO:0097367">
    <property type="term" value="F:carbohydrate derivative binding"/>
    <property type="evidence" value="ECO:0007669"/>
    <property type="project" value="InterPro"/>
</dbReference>
<dbReference type="Gene3D" id="1.10.8.1080">
    <property type="match status" value="1"/>
</dbReference>
<dbReference type="AlphaFoldDB" id="A0AAV5NM93"/>
<sequence length="307" mass="33379">MRDSNIDALIEREINSLTVDLSKRSTMEVLKTINAYDKTVAESIEQHLPSVEKAVDAIYMQLLNGGRIFYVGAGTSGRLAVLDSAECPPTFGTNPELVQSIIAGGLDAMLAAVEDVEDDEGMSIKNLKERNLESKDVVIGISASGRTPFSLSALEYANQLGCLTIAICTRGPSPMEKEAHIAIAPDVGAEVLNGSSRMKSGTAQKMLLGMISTTVMIRLGKVYNNQMIDLVANNEKLIYRAENIVASTCHIPLADAKAFLEKAEYRPRAAALMCLGNISYQQALTCIQNEFQTLEEQLLIAKQNYDQ</sequence>
<organism evidence="6 7">
    <name type="scientific">Vibrio penaeicida</name>
    <dbReference type="NCBI Taxonomy" id="104609"/>
    <lineage>
        <taxon>Bacteria</taxon>
        <taxon>Pseudomonadati</taxon>
        <taxon>Pseudomonadota</taxon>
        <taxon>Gammaproteobacteria</taxon>
        <taxon>Vibrionales</taxon>
        <taxon>Vibrionaceae</taxon>
        <taxon>Vibrio</taxon>
    </lineage>
</organism>
<dbReference type="GO" id="GO:0016803">
    <property type="term" value="F:ether hydrolase activity"/>
    <property type="evidence" value="ECO:0007669"/>
    <property type="project" value="TreeGrafter"/>
</dbReference>
<evidence type="ECO:0000256" key="2">
    <source>
        <dbReference type="ARBA" id="ARBA00023277"/>
    </source>
</evidence>
<comment type="function">
    <text evidence="3">Specifically catalyzes the cleavage of the D-lactyl ether substituent of MurNAc 6-phosphate, producing GlcNAc 6-phosphate and D-lactate. Together with AnmK, is also required for the utilization of anhydro-N-acetylmuramic acid (anhMurNAc) either imported from the medium or derived from its own cell wall murein, and thus plays a role in cell wall recycling.</text>
</comment>
<keyword evidence="1 3" id="KW-0456">Lyase</keyword>
<feature type="active site" evidence="3">
    <location>
        <position position="117"/>
    </location>
</feature>
<evidence type="ECO:0000313" key="6">
    <source>
        <dbReference type="EMBL" id="GLQ71782.1"/>
    </source>
</evidence>
<comment type="caution">
    <text evidence="6">The sequence shown here is derived from an EMBL/GenBank/DDBJ whole genome shotgun (WGS) entry which is preliminary data.</text>
</comment>
<accession>A0AAV5NM93</accession>
<dbReference type="FunFam" id="3.40.50.10490:FF:000014">
    <property type="entry name" value="N-acetylmuramic acid 6-phosphate etherase"/>
    <property type="match status" value="1"/>
</dbReference>
<dbReference type="NCBIfam" id="TIGR00274">
    <property type="entry name" value="N-acetylmuramic acid 6-phosphate etherase"/>
    <property type="match status" value="1"/>
</dbReference>
<dbReference type="Pfam" id="PF22645">
    <property type="entry name" value="GKRP_SIS_N"/>
    <property type="match status" value="1"/>
</dbReference>
<dbReference type="InterPro" id="IPR001347">
    <property type="entry name" value="SIS_dom"/>
</dbReference>
<feature type="coiled-coil region" evidence="4">
    <location>
        <begin position="277"/>
        <end position="304"/>
    </location>
</feature>
<dbReference type="Gene3D" id="3.40.50.10490">
    <property type="entry name" value="Glucose-6-phosphate isomerase like protein, domain 1"/>
    <property type="match status" value="1"/>
</dbReference>
<feature type="domain" description="SIS" evidence="5">
    <location>
        <begin position="58"/>
        <end position="221"/>
    </location>
</feature>
<dbReference type="InterPro" id="IPR046348">
    <property type="entry name" value="SIS_dom_sf"/>
</dbReference>
<dbReference type="PANTHER" id="PTHR10088">
    <property type="entry name" value="GLUCOKINASE REGULATORY PROTEIN"/>
    <property type="match status" value="1"/>
</dbReference>
<dbReference type="EC" id="4.2.1.126" evidence="3"/>
<dbReference type="NCBIfam" id="NF003915">
    <property type="entry name" value="PRK05441.1"/>
    <property type="match status" value="1"/>
</dbReference>
<dbReference type="InterPro" id="IPR040190">
    <property type="entry name" value="MURQ/GCKR"/>
</dbReference>
<gene>
    <name evidence="3 6" type="primary">murQ</name>
    <name evidence="6" type="ORF">GCM10007932_11420</name>
</gene>
<evidence type="ECO:0000256" key="4">
    <source>
        <dbReference type="SAM" id="Coils"/>
    </source>
</evidence>
<reference evidence="7" key="1">
    <citation type="journal article" date="2019" name="Int. J. Syst. Evol. Microbiol.">
        <title>The Global Catalogue of Microorganisms (GCM) 10K type strain sequencing project: providing services to taxonomists for standard genome sequencing and annotation.</title>
        <authorList>
            <consortium name="The Broad Institute Genomics Platform"/>
            <consortium name="The Broad Institute Genome Sequencing Center for Infectious Disease"/>
            <person name="Wu L."/>
            <person name="Ma J."/>
        </authorList>
    </citation>
    <scope>NUCLEOTIDE SEQUENCE [LARGE SCALE GENOMIC DNA]</scope>
    <source>
        <strain evidence="7">NBRC 15640</strain>
    </source>
</reference>
<evidence type="ECO:0000313" key="7">
    <source>
        <dbReference type="Proteomes" id="UP001156690"/>
    </source>
</evidence>
<dbReference type="SUPFAM" id="SSF53697">
    <property type="entry name" value="SIS domain"/>
    <property type="match status" value="1"/>
</dbReference>
<dbReference type="HAMAP" id="MF_00068">
    <property type="entry name" value="MurQ"/>
    <property type="match status" value="1"/>
</dbReference>
<dbReference type="NCBIfam" id="NF009222">
    <property type="entry name" value="PRK12570.1"/>
    <property type="match status" value="1"/>
</dbReference>
<keyword evidence="2 3" id="KW-0119">Carbohydrate metabolism</keyword>